<accession>A0ACC3ZA38</accession>
<evidence type="ECO:0000313" key="2">
    <source>
        <dbReference type="Proteomes" id="UP000805649"/>
    </source>
</evidence>
<comment type="caution">
    <text evidence="1">The sequence shown here is derived from an EMBL/GenBank/DDBJ whole genome shotgun (WGS) entry which is preliminary data.</text>
</comment>
<sequence length="210" mass="22674">MAPNTWTEQAERDLIMALFFNNANNGPLPKLDYAKAHQIMTVLGYSFTKDALNQRWNKVILKGIRERLNTIATGNSTGPATASASPASRKRAAPASSGKKTSTARSAGRSNQVSVQMAQAATSHDDGGDDEEDLDTKPPAAKRVKTNVGLVAGLQGQNIDLTNDEAHTELCFYNPVQVKNEVKMEEGGCGNPINFPGFARERRLVAFPCL</sequence>
<name>A0ACC3ZA38_COLTU</name>
<organism evidence="1 2">
    <name type="scientific">Colletotrichum truncatum</name>
    <name type="common">Anthracnose fungus</name>
    <name type="synonym">Colletotrichum capsici</name>
    <dbReference type="NCBI Taxonomy" id="5467"/>
    <lineage>
        <taxon>Eukaryota</taxon>
        <taxon>Fungi</taxon>
        <taxon>Dikarya</taxon>
        <taxon>Ascomycota</taxon>
        <taxon>Pezizomycotina</taxon>
        <taxon>Sordariomycetes</taxon>
        <taxon>Hypocreomycetidae</taxon>
        <taxon>Glomerellales</taxon>
        <taxon>Glomerellaceae</taxon>
        <taxon>Colletotrichum</taxon>
        <taxon>Colletotrichum truncatum species complex</taxon>
    </lineage>
</organism>
<protein>
    <submittedName>
        <fullName evidence="1">Uncharacterized protein</fullName>
    </submittedName>
</protein>
<keyword evidence="2" id="KW-1185">Reference proteome</keyword>
<gene>
    <name evidence="1" type="ORF">CTRU02_203756</name>
</gene>
<evidence type="ECO:0000313" key="1">
    <source>
        <dbReference type="EMBL" id="KAL0940993.1"/>
    </source>
</evidence>
<dbReference type="EMBL" id="VUJX02000002">
    <property type="protein sequence ID" value="KAL0940993.1"/>
    <property type="molecule type" value="Genomic_DNA"/>
</dbReference>
<reference evidence="1 2" key="1">
    <citation type="journal article" date="2020" name="Phytopathology">
        <title>Genome Sequence Resources of Colletotrichum truncatum, C. plurivorum, C. musicola, and C. sojae: Four Species Pathogenic to Soybean (Glycine max).</title>
        <authorList>
            <person name="Rogerio F."/>
            <person name="Boufleur T.R."/>
            <person name="Ciampi-Guillardi M."/>
            <person name="Sukno S.A."/>
            <person name="Thon M.R."/>
            <person name="Massola Junior N.S."/>
            <person name="Baroncelli R."/>
        </authorList>
    </citation>
    <scope>NUCLEOTIDE SEQUENCE [LARGE SCALE GENOMIC DNA]</scope>
    <source>
        <strain evidence="1 2">CMES1059</strain>
    </source>
</reference>
<dbReference type="Proteomes" id="UP000805649">
    <property type="component" value="Unassembled WGS sequence"/>
</dbReference>
<proteinExistence type="predicted"/>